<dbReference type="SMART" id="SM00407">
    <property type="entry name" value="IGc1"/>
    <property type="match status" value="1"/>
</dbReference>
<dbReference type="Gene3D" id="2.60.40.10">
    <property type="entry name" value="Immunoglobulins"/>
    <property type="match status" value="1"/>
</dbReference>
<dbReference type="Bgee" id="ENSLOCG00000007238">
    <property type="expression patterns" value="Expressed in heart and 13 other cell types or tissues"/>
</dbReference>
<dbReference type="Gene3D" id="3.30.500.10">
    <property type="entry name" value="MHC class I-like antigen recognition-like"/>
    <property type="match status" value="1"/>
</dbReference>
<keyword evidence="4" id="KW-0812">Transmembrane</keyword>
<keyword evidence="4" id="KW-0472">Membrane</keyword>
<sequence length="327" mass="37328">QIRTRGALCDCCLSVCVFPVTHSLRYFYTGVTGVRGFPEFTIVGLVDGQEFVHYDSDIKRMIPKTEWIERNEGKDYWDRQTQILIGASQVFKTDLVNLPQRFNQSAGVHTSQSMYGCEWDDEDGTTRGFQQEGYDGEDYLVFDLKTLTWVAPTQRAFLTKQNWDADRAFNEGKKNYLTQICIEWLKKYVNYGRETLNRRERPQVSVFHKDSGSGSTELTCLATGFFPRDILVSWWRDGQELHEDVDSGEVVPNGDGSFQVRKRLRVRAGEEHKYSCRVDHTSLEKTIVQHWEPPSLVPIIAAVCAVVALAVIAVVAVVLVRRRKSSG</sequence>
<evidence type="ECO:0000313" key="6">
    <source>
        <dbReference type="Ensembl" id="ENSLOCP00000008761.1"/>
    </source>
</evidence>
<comment type="similarity">
    <text evidence="3">Belongs to the MHC class I family.</text>
</comment>
<feature type="domain" description="Ig-like" evidence="5">
    <location>
        <begin position="202"/>
        <end position="288"/>
    </location>
</feature>
<dbReference type="PROSITE" id="PS00290">
    <property type="entry name" value="IG_MHC"/>
    <property type="match status" value="1"/>
</dbReference>
<dbReference type="GO" id="GO:0006955">
    <property type="term" value="P:immune response"/>
    <property type="evidence" value="ECO:0000318"/>
    <property type="project" value="GO_Central"/>
</dbReference>
<dbReference type="SUPFAM" id="SSF54452">
    <property type="entry name" value="MHC antigen-recognition domain"/>
    <property type="match status" value="1"/>
</dbReference>
<dbReference type="AlphaFoldDB" id="W5MK52"/>
<dbReference type="InterPro" id="IPR003597">
    <property type="entry name" value="Ig_C1-set"/>
</dbReference>
<dbReference type="InterPro" id="IPR036179">
    <property type="entry name" value="Ig-like_dom_sf"/>
</dbReference>
<dbReference type="InterPro" id="IPR050208">
    <property type="entry name" value="MHC_class-I_related"/>
</dbReference>
<dbReference type="Pfam" id="PF07654">
    <property type="entry name" value="C1-set"/>
    <property type="match status" value="1"/>
</dbReference>
<dbReference type="PROSITE" id="PS50835">
    <property type="entry name" value="IG_LIKE"/>
    <property type="match status" value="1"/>
</dbReference>
<dbReference type="InterPro" id="IPR007110">
    <property type="entry name" value="Ig-like_dom"/>
</dbReference>
<reference evidence="6" key="3">
    <citation type="submission" date="2025-09" db="UniProtKB">
        <authorList>
            <consortium name="Ensembl"/>
        </authorList>
    </citation>
    <scope>IDENTIFICATION</scope>
</reference>
<dbReference type="FunFam" id="3.30.500.10:FF:000001">
    <property type="entry name" value="H-2 class I histocompatibility antigen, alpha chain"/>
    <property type="match status" value="1"/>
</dbReference>
<dbReference type="InterPro" id="IPR037055">
    <property type="entry name" value="MHC_I-like_Ag-recog_sf"/>
</dbReference>
<dbReference type="STRING" id="7918.ENSLOCP00000008761"/>
<dbReference type="Ensembl" id="ENSLOCT00000008771.1">
    <property type="protein sequence ID" value="ENSLOCP00000008761.1"/>
    <property type="gene ID" value="ENSLOCG00000007238.1"/>
</dbReference>
<dbReference type="GO" id="GO:0005615">
    <property type="term" value="C:extracellular space"/>
    <property type="evidence" value="ECO:0000318"/>
    <property type="project" value="GO_Central"/>
</dbReference>
<dbReference type="InterPro" id="IPR003006">
    <property type="entry name" value="Ig/MHC_CS"/>
</dbReference>
<keyword evidence="7" id="KW-1185">Reference proteome</keyword>
<dbReference type="PRINTS" id="PR01638">
    <property type="entry name" value="MHCCLASSI"/>
</dbReference>
<dbReference type="InterPro" id="IPR001039">
    <property type="entry name" value="MHC_I_a_a1/a2"/>
</dbReference>
<keyword evidence="1" id="KW-0325">Glycoprotein</keyword>
<evidence type="ECO:0000313" key="7">
    <source>
        <dbReference type="Proteomes" id="UP000018468"/>
    </source>
</evidence>
<dbReference type="PANTHER" id="PTHR16675">
    <property type="entry name" value="MHC CLASS I-RELATED"/>
    <property type="match status" value="1"/>
</dbReference>
<evidence type="ECO:0000256" key="2">
    <source>
        <dbReference type="ARBA" id="ARBA00023319"/>
    </source>
</evidence>
<dbReference type="Pfam" id="PF00129">
    <property type="entry name" value="MHC_I"/>
    <property type="match status" value="1"/>
</dbReference>
<dbReference type="Proteomes" id="UP000018468">
    <property type="component" value="Unassembled WGS sequence"/>
</dbReference>
<protein>
    <submittedName>
        <fullName evidence="6">Major histocompatibility complex class I UBA</fullName>
    </submittedName>
</protein>
<reference evidence="6" key="2">
    <citation type="submission" date="2025-08" db="UniProtKB">
        <authorList>
            <consortium name="Ensembl"/>
        </authorList>
    </citation>
    <scope>IDENTIFICATION</scope>
</reference>
<dbReference type="FunFam" id="2.60.40.10:FF:003081">
    <property type="entry name" value="Uncharacterized protein"/>
    <property type="match status" value="1"/>
</dbReference>
<proteinExistence type="inferred from homology"/>
<dbReference type="InterPro" id="IPR011162">
    <property type="entry name" value="MHC_I/II-like_Ag-recog"/>
</dbReference>
<dbReference type="OMA" id="DCIEWLH"/>
<evidence type="ECO:0000256" key="4">
    <source>
        <dbReference type="SAM" id="Phobius"/>
    </source>
</evidence>
<keyword evidence="4" id="KW-1133">Transmembrane helix</keyword>
<dbReference type="GeneTree" id="ENSGT01120000271828"/>
<organism evidence="6 7">
    <name type="scientific">Lepisosteus oculatus</name>
    <name type="common">Spotted gar</name>
    <dbReference type="NCBI Taxonomy" id="7918"/>
    <lineage>
        <taxon>Eukaryota</taxon>
        <taxon>Metazoa</taxon>
        <taxon>Chordata</taxon>
        <taxon>Craniata</taxon>
        <taxon>Vertebrata</taxon>
        <taxon>Euteleostomi</taxon>
        <taxon>Actinopterygii</taxon>
        <taxon>Neopterygii</taxon>
        <taxon>Holostei</taxon>
        <taxon>Semionotiformes</taxon>
        <taxon>Lepisosteidae</taxon>
        <taxon>Lepisosteus</taxon>
    </lineage>
</organism>
<dbReference type="InParanoid" id="W5MK52"/>
<dbReference type="PANTHER" id="PTHR16675:SF237">
    <property type="entry name" value="MHC CLASS I ANTIGEN TRANSCRIPT VARIANT 1-RELATED"/>
    <property type="match status" value="1"/>
</dbReference>
<evidence type="ECO:0000256" key="3">
    <source>
        <dbReference type="RuleBase" id="RU004439"/>
    </source>
</evidence>
<accession>W5MK52</accession>
<evidence type="ECO:0000256" key="1">
    <source>
        <dbReference type="ARBA" id="ARBA00023180"/>
    </source>
</evidence>
<dbReference type="GO" id="GO:0009897">
    <property type="term" value="C:external side of plasma membrane"/>
    <property type="evidence" value="ECO:0000318"/>
    <property type="project" value="GO_Central"/>
</dbReference>
<dbReference type="InterPro" id="IPR011161">
    <property type="entry name" value="MHC_I-like_Ag-recog"/>
</dbReference>
<feature type="transmembrane region" description="Helical" evidence="4">
    <location>
        <begin position="296"/>
        <end position="320"/>
    </location>
</feature>
<evidence type="ECO:0000259" key="5">
    <source>
        <dbReference type="PROSITE" id="PS50835"/>
    </source>
</evidence>
<dbReference type="InterPro" id="IPR013783">
    <property type="entry name" value="Ig-like_fold"/>
</dbReference>
<dbReference type="SUPFAM" id="SSF48726">
    <property type="entry name" value="Immunoglobulin"/>
    <property type="match status" value="1"/>
</dbReference>
<dbReference type="eggNOG" id="ENOG502RQEK">
    <property type="taxonomic scope" value="Eukaryota"/>
</dbReference>
<reference evidence="7" key="1">
    <citation type="submission" date="2011-12" db="EMBL/GenBank/DDBJ databases">
        <title>The Draft Genome of Lepisosteus oculatus.</title>
        <authorList>
            <consortium name="The Broad Institute Genome Assembly &amp; Analysis Group"/>
            <consortium name="Computational R&amp;D Group"/>
            <consortium name="and Sequencing Platform"/>
            <person name="Di Palma F."/>
            <person name="Alfoldi J."/>
            <person name="Johnson J."/>
            <person name="Berlin A."/>
            <person name="Gnerre S."/>
            <person name="Jaffe D."/>
            <person name="MacCallum I."/>
            <person name="Young S."/>
            <person name="Walker B.J."/>
            <person name="Lander E.S."/>
            <person name="Lindblad-Toh K."/>
        </authorList>
    </citation>
    <scope>NUCLEOTIDE SEQUENCE [LARGE SCALE GENOMIC DNA]</scope>
</reference>
<name>W5MK52_LEPOC</name>
<keyword evidence="2" id="KW-0393">Immunoglobulin domain</keyword>
<dbReference type="HOGENOM" id="CLU_047501_1_1_1"/>